<keyword evidence="6 9" id="KW-0133">Cell shape</keyword>
<evidence type="ECO:0000313" key="14">
    <source>
        <dbReference type="Proteomes" id="UP000241229"/>
    </source>
</evidence>
<comment type="caution">
    <text evidence="13">The sequence shown here is derived from an EMBL/GenBank/DDBJ whole genome shotgun (WGS) entry which is preliminary data.</text>
</comment>
<feature type="domain" description="L,D-TPase catalytic" evidence="12">
    <location>
        <begin position="91"/>
        <end position="238"/>
    </location>
</feature>
<sequence>MQISRRTMLAVMATAALPACASNPSREVASTEGGPLPPLTPFGTEQNFGDPRAIYAAMFDEGYDIPAVPIEQIDPRYYRQVIDNPTGEPPGTVVIDTSSHFLYLTREGGQAIRYGVGLGREGFEWAGRGVIEWKQKWPRWFPPNEMIDRQPELEQYRARQIPGTNEWEGGMQPGIQNPLGARALYIFQDGKDTLYRLHGSPEWFSIGKSVSSGCVRLINQDIIDLYDRVPDKTPIVVTGGLLPSSAVGIDGQGVI</sequence>
<name>A0A2P7RIT9_9HYPH</name>
<proteinExistence type="inferred from homology"/>
<feature type="active site" description="Proton donor/acceptor" evidence="9">
    <location>
        <position position="198"/>
    </location>
</feature>
<evidence type="ECO:0000256" key="2">
    <source>
        <dbReference type="ARBA" id="ARBA00005992"/>
    </source>
</evidence>
<keyword evidence="5" id="KW-0378">Hydrolase</keyword>
<evidence type="ECO:0000313" key="13">
    <source>
        <dbReference type="EMBL" id="PSJ50127.1"/>
    </source>
</evidence>
<dbReference type="GO" id="GO:0016757">
    <property type="term" value="F:glycosyltransferase activity"/>
    <property type="evidence" value="ECO:0007669"/>
    <property type="project" value="UniProtKB-KW"/>
</dbReference>
<evidence type="ECO:0000256" key="3">
    <source>
        <dbReference type="ARBA" id="ARBA00022676"/>
    </source>
</evidence>
<keyword evidence="11" id="KW-0732">Signal</keyword>
<dbReference type="GO" id="GO:0071555">
    <property type="term" value="P:cell wall organization"/>
    <property type="evidence" value="ECO:0007669"/>
    <property type="project" value="UniProtKB-UniRule"/>
</dbReference>
<dbReference type="Proteomes" id="UP000241229">
    <property type="component" value="Unassembled WGS sequence"/>
</dbReference>
<evidence type="ECO:0000256" key="6">
    <source>
        <dbReference type="ARBA" id="ARBA00022960"/>
    </source>
</evidence>
<dbReference type="InterPro" id="IPR005490">
    <property type="entry name" value="LD_TPept_cat_dom"/>
</dbReference>
<dbReference type="PANTHER" id="PTHR30582:SF24">
    <property type="entry name" value="L,D-TRANSPEPTIDASE ERFK_SRFK-RELATED"/>
    <property type="match status" value="1"/>
</dbReference>
<evidence type="ECO:0000256" key="5">
    <source>
        <dbReference type="ARBA" id="ARBA00022801"/>
    </source>
</evidence>
<dbReference type="OrthoDB" id="8402157at2"/>
<feature type="active site" description="Nucleophile" evidence="9">
    <location>
        <position position="214"/>
    </location>
</feature>
<evidence type="ECO:0000256" key="7">
    <source>
        <dbReference type="ARBA" id="ARBA00022984"/>
    </source>
</evidence>
<dbReference type="Gene3D" id="2.40.440.10">
    <property type="entry name" value="L,D-transpeptidase catalytic domain-like"/>
    <property type="match status" value="1"/>
</dbReference>
<dbReference type="EMBL" id="PXYK01000054">
    <property type="protein sequence ID" value="PSJ50127.1"/>
    <property type="molecule type" value="Genomic_DNA"/>
</dbReference>
<keyword evidence="3" id="KW-0328">Glycosyltransferase</keyword>
<evidence type="ECO:0000256" key="10">
    <source>
        <dbReference type="SAM" id="MobiDB-lite"/>
    </source>
</evidence>
<dbReference type="PANTHER" id="PTHR30582">
    <property type="entry name" value="L,D-TRANSPEPTIDASE"/>
    <property type="match status" value="1"/>
</dbReference>
<evidence type="ECO:0000256" key="9">
    <source>
        <dbReference type="PROSITE-ProRule" id="PRU01373"/>
    </source>
</evidence>
<keyword evidence="4" id="KW-0808">Transferase</keyword>
<protein>
    <submittedName>
        <fullName evidence="13">L,D-transpeptidase</fullName>
    </submittedName>
</protein>
<comment type="pathway">
    <text evidence="1 9">Cell wall biogenesis; peptidoglycan biosynthesis.</text>
</comment>
<dbReference type="Pfam" id="PF03734">
    <property type="entry name" value="YkuD"/>
    <property type="match status" value="1"/>
</dbReference>
<evidence type="ECO:0000256" key="8">
    <source>
        <dbReference type="ARBA" id="ARBA00023316"/>
    </source>
</evidence>
<dbReference type="GO" id="GO:0005576">
    <property type="term" value="C:extracellular region"/>
    <property type="evidence" value="ECO:0007669"/>
    <property type="project" value="TreeGrafter"/>
</dbReference>
<keyword evidence="7 9" id="KW-0573">Peptidoglycan synthesis</keyword>
<keyword evidence="8 9" id="KW-0961">Cell wall biogenesis/degradation</keyword>
<dbReference type="RefSeq" id="WP_106775674.1">
    <property type="nucleotide sequence ID" value="NZ_PXYK01000054.1"/>
</dbReference>
<dbReference type="AlphaFoldDB" id="A0A2P7RIT9"/>
<evidence type="ECO:0000256" key="11">
    <source>
        <dbReference type="SAM" id="SignalP"/>
    </source>
</evidence>
<dbReference type="SUPFAM" id="SSF141523">
    <property type="entry name" value="L,D-transpeptidase catalytic domain-like"/>
    <property type="match status" value="1"/>
</dbReference>
<dbReference type="InterPro" id="IPR038063">
    <property type="entry name" value="Transpep_catalytic_dom"/>
</dbReference>
<comment type="similarity">
    <text evidence="2">Belongs to the YkuD family.</text>
</comment>
<gene>
    <name evidence="13" type="ORF">C7I84_28935</name>
</gene>
<evidence type="ECO:0000256" key="4">
    <source>
        <dbReference type="ARBA" id="ARBA00022679"/>
    </source>
</evidence>
<dbReference type="UniPathway" id="UPA00219"/>
<feature type="region of interest" description="Disordered" evidence="10">
    <location>
        <begin position="24"/>
        <end position="43"/>
    </location>
</feature>
<dbReference type="GO" id="GO:0071972">
    <property type="term" value="F:peptidoglycan L,D-transpeptidase activity"/>
    <property type="evidence" value="ECO:0007669"/>
    <property type="project" value="TreeGrafter"/>
</dbReference>
<keyword evidence="14" id="KW-1185">Reference proteome</keyword>
<accession>A0A2P7RIT9</accession>
<reference evidence="13 14" key="1">
    <citation type="submission" date="2018-03" db="EMBL/GenBank/DDBJ databases">
        <title>The draft genome of Mesorhizobium sp. 6GN-30.</title>
        <authorList>
            <person name="Liu L."/>
            <person name="Li L."/>
            <person name="Wang T."/>
            <person name="Zhang X."/>
            <person name="Liang L."/>
        </authorList>
    </citation>
    <scope>NUCLEOTIDE SEQUENCE [LARGE SCALE GENOMIC DNA]</scope>
    <source>
        <strain evidence="13 14">6GN30</strain>
    </source>
</reference>
<dbReference type="InterPro" id="IPR050979">
    <property type="entry name" value="LD-transpeptidase"/>
</dbReference>
<evidence type="ECO:0000259" key="12">
    <source>
        <dbReference type="PROSITE" id="PS52029"/>
    </source>
</evidence>
<dbReference type="PROSITE" id="PS52029">
    <property type="entry name" value="LD_TPASE"/>
    <property type="match status" value="1"/>
</dbReference>
<feature type="signal peptide" evidence="11">
    <location>
        <begin position="1"/>
        <end position="21"/>
    </location>
</feature>
<dbReference type="GO" id="GO:0008360">
    <property type="term" value="P:regulation of cell shape"/>
    <property type="evidence" value="ECO:0007669"/>
    <property type="project" value="UniProtKB-UniRule"/>
</dbReference>
<dbReference type="CDD" id="cd16913">
    <property type="entry name" value="YkuD_like"/>
    <property type="match status" value="1"/>
</dbReference>
<organism evidence="13 14">
    <name type="scientific">Kumtagia ephedrae</name>
    <dbReference type="NCBI Taxonomy" id="2116701"/>
    <lineage>
        <taxon>Bacteria</taxon>
        <taxon>Pseudomonadati</taxon>
        <taxon>Pseudomonadota</taxon>
        <taxon>Alphaproteobacteria</taxon>
        <taxon>Hyphomicrobiales</taxon>
        <taxon>Phyllobacteriaceae</taxon>
        <taxon>Kumtagia</taxon>
    </lineage>
</organism>
<evidence type="ECO:0000256" key="1">
    <source>
        <dbReference type="ARBA" id="ARBA00004752"/>
    </source>
</evidence>
<feature type="chain" id="PRO_5015143707" evidence="11">
    <location>
        <begin position="22"/>
        <end position="255"/>
    </location>
</feature>
<dbReference type="GO" id="GO:0018104">
    <property type="term" value="P:peptidoglycan-protein cross-linking"/>
    <property type="evidence" value="ECO:0007669"/>
    <property type="project" value="TreeGrafter"/>
</dbReference>